<evidence type="ECO:0000256" key="1">
    <source>
        <dbReference type="SAM" id="Phobius"/>
    </source>
</evidence>
<keyword evidence="1" id="KW-0472">Membrane</keyword>
<dbReference type="AlphaFoldDB" id="A0A0R2B1Z5"/>
<sequence length="148" mass="16497">MILLILFISSSMTYHQQTSVPWLARVLAGRPLAAQLNGIHFHYAGEVISITHLGYFKFVEFFVRKGAHVLTYFALGGSLAIGLKPYLRGRSAALVIPPIMVTGLAAYDEFHQLLTGDRSPMFQDVMLDTVAGLVAVVIVWTWRQARKH</sequence>
<gene>
    <name evidence="3" type="ORF">FC34_GL000782</name>
</gene>
<keyword evidence="1" id="KW-1133">Transmembrane helix</keyword>
<dbReference type="STRING" id="1423727.FC34_GL000782"/>
<dbReference type="PIRSF" id="PIRSF019083">
    <property type="entry name" value="UCP019083_VanZ"/>
    <property type="match status" value="1"/>
</dbReference>
<feature type="transmembrane region" description="Helical" evidence="1">
    <location>
        <begin position="94"/>
        <end position="113"/>
    </location>
</feature>
<evidence type="ECO:0000259" key="2">
    <source>
        <dbReference type="Pfam" id="PF04892"/>
    </source>
</evidence>
<dbReference type="PATRIC" id="fig|1423727.3.peg.789"/>
<protein>
    <submittedName>
        <fullName evidence="3">Integral membrane protein</fullName>
    </submittedName>
</protein>
<evidence type="ECO:0000313" key="4">
    <source>
        <dbReference type="Proteomes" id="UP000051672"/>
    </source>
</evidence>
<dbReference type="NCBIfam" id="NF037970">
    <property type="entry name" value="vanZ_1"/>
    <property type="match status" value="1"/>
</dbReference>
<dbReference type="InterPro" id="IPR006976">
    <property type="entry name" value="VanZ-like"/>
</dbReference>
<organism evidence="3 4">
    <name type="scientific">Lacticaseibacillus brantae DSM 23927</name>
    <dbReference type="NCBI Taxonomy" id="1423727"/>
    <lineage>
        <taxon>Bacteria</taxon>
        <taxon>Bacillati</taxon>
        <taxon>Bacillota</taxon>
        <taxon>Bacilli</taxon>
        <taxon>Lactobacillales</taxon>
        <taxon>Lactobacillaceae</taxon>
        <taxon>Lacticaseibacillus</taxon>
    </lineage>
</organism>
<dbReference type="Proteomes" id="UP000051672">
    <property type="component" value="Unassembled WGS sequence"/>
</dbReference>
<name>A0A0R2B1Z5_9LACO</name>
<accession>A0A0R2B1Z5</accession>
<proteinExistence type="predicted"/>
<feature type="transmembrane region" description="Helical" evidence="1">
    <location>
        <begin position="125"/>
        <end position="142"/>
    </location>
</feature>
<reference evidence="3 4" key="1">
    <citation type="journal article" date="2015" name="Genome Announc.">
        <title>Expanding the biotechnology potential of lactobacilli through comparative genomics of 213 strains and associated genera.</title>
        <authorList>
            <person name="Sun Z."/>
            <person name="Harris H.M."/>
            <person name="McCann A."/>
            <person name="Guo C."/>
            <person name="Argimon S."/>
            <person name="Zhang W."/>
            <person name="Yang X."/>
            <person name="Jeffery I.B."/>
            <person name="Cooney J.C."/>
            <person name="Kagawa T.F."/>
            <person name="Liu W."/>
            <person name="Song Y."/>
            <person name="Salvetti E."/>
            <person name="Wrobel A."/>
            <person name="Rasinkangas P."/>
            <person name="Parkhill J."/>
            <person name="Rea M.C."/>
            <person name="O'Sullivan O."/>
            <person name="Ritari J."/>
            <person name="Douillard F.P."/>
            <person name="Paul Ross R."/>
            <person name="Yang R."/>
            <person name="Briner A.E."/>
            <person name="Felis G.E."/>
            <person name="de Vos W.M."/>
            <person name="Barrangou R."/>
            <person name="Klaenhammer T.R."/>
            <person name="Caufield P.W."/>
            <person name="Cui Y."/>
            <person name="Zhang H."/>
            <person name="O'Toole P.W."/>
        </authorList>
    </citation>
    <scope>NUCLEOTIDE SEQUENCE [LARGE SCALE GENOMIC DNA]</scope>
    <source>
        <strain evidence="3 4">DSM 23927</strain>
    </source>
</reference>
<keyword evidence="1" id="KW-0812">Transmembrane</keyword>
<evidence type="ECO:0000313" key="3">
    <source>
        <dbReference type="EMBL" id="KRM73061.1"/>
    </source>
</evidence>
<dbReference type="Pfam" id="PF04892">
    <property type="entry name" value="VanZ"/>
    <property type="match status" value="1"/>
</dbReference>
<feature type="domain" description="VanZ-like" evidence="2">
    <location>
        <begin position="2"/>
        <end position="142"/>
    </location>
</feature>
<dbReference type="InterPro" id="IPR016747">
    <property type="entry name" value="Phosphotransbutyrylase"/>
</dbReference>
<dbReference type="EMBL" id="AYZQ01000001">
    <property type="protein sequence ID" value="KRM73061.1"/>
    <property type="molecule type" value="Genomic_DNA"/>
</dbReference>
<comment type="caution">
    <text evidence="3">The sequence shown here is derived from an EMBL/GenBank/DDBJ whole genome shotgun (WGS) entry which is preliminary data.</text>
</comment>
<feature type="transmembrane region" description="Helical" evidence="1">
    <location>
        <begin position="69"/>
        <end position="87"/>
    </location>
</feature>
<keyword evidence="4" id="KW-1185">Reference proteome</keyword>